<accession>A0A2R6NT22</accession>
<gene>
    <name evidence="1" type="ORF">PHLCEN_2v8643</name>
</gene>
<dbReference type="Proteomes" id="UP000186601">
    <property type="component" value="Unassembled WGS sequence"/>
</dbReference>
<dbReference type="EMBL" id="MLYV02000860">
    <property type="protein sequence ID" value="PSR76145.1"/>
    <property type="molecule type" value="Genomic_DNA"/>
</dbReference>
<reference evidence="1 2" key="1">
    <citation type="submission" date="2018-02" db="EMBL/GenBank/DDBJ databases">
        <title>Genome sequence of the basidiomycete white-rot fungus Phlebia centrifuga.</title>
        <authorList>
            <person name="Granchi Z."/>
            <person name="Peng M."/>
            <person name="de Vries R.P."/>
            <person name="Hilden K."/>
            <person name="Makela M.R."/>
            <person name="Grigoriev I."/>
            <person name="Riley R."/>
        </authorList>
    </citation>
    <scope>NUCLEOTIDE SEQUENCE [LARGE SCALE GENOMIC DNA]</scope>
    <source>
        <strain evidence="1 2">FBCC195</strain>
    </source>
</reference>
<evidence type="ECO:0000313" key="2">
    <source>
        <dbReference type="Proteomes" id="UP000186601"/>
    </source>
</evidence>
<dbReference type="Gene3D" id="3.40.50.12780">
    <property type="entry name" value="N-terminal domain of ligase-like"/>
    <property type="match status" value="1"/>
</dbReference>
<dbReference type="OrthoDB" id="3262934at2759"/>
<dbReference type="AlphaFoldDB" id="A0A2R6NT22"/>
<evidence type="ECO:0000313" key="1">
    <source>
        <dbReference type="EMBL" id="PSR76145.1"/>
    </source>
</evidence>
<name>A0A2R6NT22_9APHY</name>
<dbReference type="SUPFAM" id="SSF56801">
    <property type="entry name" value="Acetyl-CoA synthetase-like"/>
    <property type="match status" value="1"/>
</dbReference>
<keyword evidence="2" id="KW-1185">Reference proteome</keyword>
<comment type="caution">
    <text evidence="1">The sequence shown here is derived from an EMBL/GenBank/DDBJ whole genome shotgun (WGS) entry which is preliminary data.</text>
</comment>
<dbReference type="STRING" id="98765.A0A2R6NT22"/>
<sequence>MTVKAGRTLNLPPLPPTQALCSDTFRPPPLDGSLSIPELYDWHYEHSPQHPLFVYSDEHGVTTTIRWAQAVRAIHKAGRIVLDLAQGSSAPKSARPIFAILANNDAVTYFTLMAGICRAGFVAYAISPRNSPAAVAHLLSNTGVVHVLVGSETQDLADASLQIMRESGTVPPDQSRLPTFEDLYFVNLDTEFDPLPPLRYDWNDPLVILHSSGEPDSRPVSTTQFFIILTLRFDRFSKTNRLDT</sequence>
<protein>
    <recommendedName>
        <fullName evidence="3">AMP-dependent synthetase/ligase domain-containing protein</fullName>
    </recommendedName>
</protein>
<organism evidence="1 2">
    <name type="scientific">Hermanssonia centrifuga</name>
    <dbReference type="NCBI Taxonomy" id="98765"/>
    <lineage>
        <taxon>Eukaryota</taxon>
        <taxon>Fungi</taxon>
        <taxon>Dikarya</taxon>
        <taxon>Basidiomycota</taxon>
        <taxon>Agaricomycotina</taxon>
        <taxon>Agaricomycetes</taxon>
        <taxon>Polyporales</taxon>
        <taxon>Meruliaceae</taxon>
        <taxon>Hermanssonia</taxon>
    </lineage>
</organism>
<dbReference type="InterPro" id="IPR042099">
    <property type="entry name" value="ANL_N_sf"/>
</dbReference>
<proteinExistence type="predicted"/>
<evidence type="ECO:0008006" key="3">
    <source>
        <dbReference type="Google" id="ProtNLM"/>
    </source>
</evidence>